<evidence type="ECO:0000256" key="6">
    <source>
        <dbReference type="ARBA" id="ARBA00022723"/>
    </source>
</evidence>
<evidence type="ECO:0000313" key="12">
    <source>
        <dbReference type="Proteomes" id="UP001649230"/>
    </source>
</evidence>
<dbReference type="SUPFAM" id="SSF143631">
    <property type="entry name" value="ApbE-like"/>
    <property type="match status" value="1"/>
</dbReference>
<organism evidence="11 12">
    <name type="scientific">Paenibacillus hexagrammi</name>
    <dbReference type="NCBI Taxonomy" id="2908839"/>
    <lineage>
        <taxon>Bacteria</taxon>
        <taxon>Bacillati</taxon>
        <taxon>Bacillota</taxon>
        <taxon>Bacilli</taxon>
        <taxon>Bacillales</taxon>
        <taxon>Paenibacillaceae</taxon>
        <taxon>Paenibacillus</taxon>
    </lineage>
</organism>
<comment type="catalytic activity">
    <reaction evidence="10">
        <text>L-threonyl-[protein] + FAD = FMN-L-threonyl-[protein] + AMP + H(+)</text>
        <dbReference type="Rhea" id="RHEA:36847"/>
        <dbReference type="Rhea" id="RHEA-COMP:11060"/>
        <dbReference type="Rhea" id="RHEA-COMP:11061"/>
        <dbReference type="ChEBI" id="CHEBI:15378"/>
        <dbReference type="ChEBI" id="CHEBI:30013"/>
        <dbReference type="ChEBI" id="CHEBI:57692"/>
        <dbReference type="ChEBI" id="CHEBI:74257"/>
        <dbReference type="ChEBI" id="CHEBI:456215"/>
        <dbReference type="EC" id="2.7.1.180"/>
    </reaction>
</comment>
<sequence>MELVTESFHPFRFQALQVDIELLLRCEDKDALIIEKLAVDWFRSAEKRFNRSLAESEINLLNTLAGEKCKVSNTMLEVLHLVEAYHTITAGGFLPHPSETQTWQVDPIQKSVMIPEHGTIDLGGIERSWSVKKLCDYMQRGMELKQGLILAGGNITVWGRTLRNLDPWIIGIQNPWNHAKVGAVALPQGSLSTCSKYEDPSTKGSDVEQCTVVGEDIIECQVWAKALCALGLDVGIELLSKRATRCEAVLIGTNKEVHYIGSKDSLNRTWLDMTIDHYHFNREAS</sequence>
<protein>
    <recommendedName>
        <fullName evidence="3">FAD:protein FMN transferase</fullName>
        <ecNumber evidence="2">2.7.1.180</ecNumber>
    </recommendedName>
    <alternativeName>
        <fullName evidence="9">Flavin transferase</fullName>
    </alternativeName>
</protein>
<evidence type="ECO:0000256" key="3">
    <source>
        <dbReference type="ARBA" id="ARBA00016337"/>
    </source>
</evidence>
<dbReference type="RefSeq" id="WP_235119211.1">
    <property type="nucleotide sequence ID" value="NZ_CP090978.1"/>
</dbReference>
<evidence type="ECO:0000256" key="7">
    <source>
        <dbReference type="ARBA" id="ARBA00022827"/>
    </source>
</evidence>
<dbReference type="Proteomes" id="UP001649230">
    <property type="component" value="Chromosome"/>
</dbReference>
<evidence type="ECO:0000256" key="8">
    <source>
        <dbReference type="ARBA" id="ARBA00022842"/>
    </source>
</evidence>
<keyword evidence="7" id="KW-0274">FAD</keyword>
<dbReference type="InterPro" id="IPR024932">
    <property type="entry name" value="ApbE"/>
</dbReference>
<reference evidence="11 12" key="1">
    <citation type="journal article" date="2024" name="Int. J. Syst. Evol. Microbiol.">
        <title>Paenibacillus hexagrammi sp. nov., a novel bacterium isolated from the gut content of Hexagrammos agrammus.</title>
        <authorList>
            <person name="Jung H.K."/>
            <person name="Kim D.G."/>
            <person name="Zin H."/>
            <person name="Park J."/>
            <person name="Jung H."/>
            <person name="Kim Y.O."/>
            <person name="Kong H.J."/>
            <person name="Kim J.W."/>
            <person name="Kim Y.S."/>
        </authorList>
    </citation>
    <scope>NUCLEOTIDE SEQUENCE [LARGE SCALE GENOMIC DNA]</scope>
    <source>
        <strain evidence="11 12">YPD9-1</strain>
    </source>
</reference>
<dbReference type="PANTHER" id="PTHR30040">
    <property type="entry name" value="THIAMINE BIOSYNTHESIS LIPOPROTEIN APBE"/>
    <property type="match status" value="1"/>
</dbReference>
<dbReference type="EMBL" id="CP090978">
    <property type="protein sequence ID" value="UJF32868.1"/>
    <property type="molecule type" value="Genomic_DNA"/>
</dbReference>
<evidence type="ECO:0000256" key="10">
    <source>
        <dbReference type="ARBA" id="ARBA00048540"/>
    </source>
</evidence>
<dbReference type="PANTHER" id="PTHR30040:SF2">
    <property type="entry name" value="FAD:PROTEIN FMN TRANSFERASE"/>
    <property type="match status" value="1"/>
</dbReference>
<evidence type="ECO:0000256" key="1">
    <source>
        <dbReference type="ARBA" id="ARBA00001946"/>
    </source>
</evidence>
<evidence type="ECO:0000313" key="11">
    <source>
        <dbReference type="EMBL" id="UJF32868.1"/>
    </source>
</evidence>
<keyword evidence="8" id="KW-0460">Magnesium</keyword>
<evidence type="ECO:0000256" key="2">
    <source>
        <dbReference type="ARBA" id="ARBA00011955"/>
    </source>
</evidence>
<evidence type="ECO:0000256" key="9">
    <source>
        <dbReference type="ARBA" id="ARBA00031306"/>
    </source>
</evidence>
<name>A0ABY3SFR4_9BACL</name>
<accession>A0ABY3SFR4</accession>
<keyword evidence="5 11" id="KW-0808">Transferase</keyword>
<proteinExistence type="predicted"/>
<keyword evidence="4" id="KW-0285">Flavoprotein</keyword>
<dbReference type="GO" id="GO:0016740">
    <property type="term" value="F:transferase activity"/>
    <property type="evidence" value="ECO:0007669"/>
    <property type="project" value="UniProtKB-KW"/>
</dbReference>
<keyword evidence="12" id="KW-1185">Reference proteome</keyword>
<dbReference type="Gene3D" id="3.10.520.10">
    <property type="entry name" value="ApbE-like domains"/>
    <property type="match status" value="2"/>
</dbReference>
<keyword evidence="6" id="KW-0479">Metal-binding</keyword>
<evidence type="ECO:0000256" key="4">
    <source>
        <dbReference type="ARBA" id="ARBA00022630"/>
    </source>
</evidence>
<evidence type="ECO:0000256" key="5">
    <source>
        <dbReference type="ARBA" id="ARBA00022679"/>
    </source>
</evidence>
<dbReference type="EC" id="2.7.1.180" evidence="2"/>
<comment type="cofactor">
    <cofactor evidence="1">
        <name>Mg(2+)</name>
        <dbReference type="ChEBI" id="CHEBI:18420"/>
    </cofactor>
</comment>
<dbReference type="Pfam" id="PF02424">
    <property type="entry name" value="ApbE"/>
    <property type="match status" value="1"/>
</dbReference>
<gene>
    <name evidence="11" type="ORF">L0M14_25365</name>
</gene>
<dbReference type="InterPro" id="IPR003374">
    <property type="entry name" value="ApbE-like_sf"/>
</dbReference>